<dbReference type="PANTHER" id="PTHR43421:SF1">
    <property type="entry name" value="METALLOPROTEASE PMBA"/>
    <property type="match status" value="1"/>
</dbReference>
<dbReference type="Pfam" id="PF19289">
    <property type="entry name" value="PmbA_TldD_3rd"/>
    <property type="match status" value="1"/>
</dbReference>
<dbReference type="Pfam" id="PF01523">
    <property type="entry name" value="PmbA_TldD_1st"/>
    <property type="match status" value="1"/>
</dbReference>
<dbReference type="InterPro" id="IPR035068">
    <property type="entry name" value="TldD/PmbA_N"/>
</dbReference>
<organism evidence="6">
    <name type="scientific">uncultured Acidimicrobiales bacterium</name>
    <dbReference type="NCBI Taxonomy" id="310071"/>
    <lineage>
        <taxon>Bacteria</taxon>
        <taxon>Bacillati</taxon>
        <taxon>Actinomycetota</taxon>
        <taxon>Acidimicrobiia</taxon>
        <taxon>Acidimicrobiales</taxon>
        <taxon>environmental samples</taxon>
    </lineage>
</organism>
<comment type="similarity">
    <text evidence="1">Belongs to the peptidase U62 family.</text>
</comment>
<reference evidence="6" key="1">
    <citation type="submission" date="2020-02" db="EMBL/GenBank/DDBJ databases">
        <authorList>
            <person name="Meier V. D."/>
        </authorList>
    </citation>
    <scope>NUCLEOTIDE SEQUENCE</scope>
    <source>
        <strain evidence="6">AVDCRST_MAG10</strain>
    </source>
</reference>
<dbReference type="InterPro" id="IPR036059">
    <property type="entry name" value="TldD/PmbA_sf"/>
</dbReference>
<feature type="domain" description="Metalloprotease TldD/E C-terminal" evidence="4">
    <location>
        <begin position="226"/>
        <end position="446"/>
    </location>
</feature>
<feature type="domain" description="Metalloprotease TldD/E N-terminal" evidence="3">
    <location>
        <begin position="21"/>
        <end position="85"/>
    </location>
</feature>
<evidence type="ECO:0000256" key="2">
    <source>
        <dbReference type="SAM" id="MobiDB-lite"/>
    </source>
</evidence>
<proteinExistence type="inferred from homology"/>
<evidence type="ECO:0000259" key="4">
    <source>
        <dbReference type="Pfam" id="PF19289"/>
    </source>
</evidence>
<sequence>MSDLLQLAERIVGQARPGEQVEVFLGRSHHTEVKVFDGAVESLSSADTQGVGVRVIADGRQGFAYAASLEDPIIAETLDEARDNAGFGTVDEFLGLAAPDGVEPVDLDLFRPELSAFPTERKVEMALELERAVRAADPRIRGVESADYGDSVSESAIASTEGVRATTRRSGCSIVASAMAGEGTETMTGSGYSVARTPEDLDMAKAVKDASEKATRLLGARKPPSRRLTVLLDPSVSASFLGLLSSGLSASSVIKGRSLFAGREGEPVAVPFLTLVDDPTEPQAWGAGRYDAEGLASRRNVLIQDGVLQGFLHNTYTGRRCDQPSNASAVRGGYRSTPGAGSRALSLTPGDRSQEQLMADIGEGLLVQSVTGLHSGANPISGDFSVGVEGLLFRDGAPAEPVREATIASTLQRMLLDLVALGGDLEWLPGGAAGLTVVIGDVQLSGS</sequence>
<dbReference type="InterPro" id="IPR002510">
    <property type="entry name" value="Metalloprtase-TldD/E_N"/>
</dbReference>
<dbReference type="AlphaFoldDB" id="A0A6J4HYT0"/>
<dbReference type="GO" id="GO:0008237">
    <property type="term" value="F:metallopeptidase activity"/>
    <property type="evidence" value="ECO:0007669"/>
    <property type="project" value="InterPro"/>
</dbReference>
<evidence type="ECO:0000259" key="3">
    <source>
        <dbReference type="Pfam" id="PF01523"/>
    </source>
</evidence>
<dbReference type="EMBL" id="CADCTB010000094">
    <property type="protein sequence ID" value="CAA9236745.1"/>
    <property type="molecule type" value="Genomic_DNA"/>
</dbReference>
<dbReference type="Gene3D" id="3.30.2290.10">
    <property type="entry name" value="PmbA/TldD superfamily"/>
    <property type="match status" value="1"/>
</dbReference>
<dbReference type="PANTHER" id="PTHR43421">
    <property type="entry name" value="METALLOPROTEASE PMBA"/>
    <property type="match status" value="1"/>
</dbReference>
<dbReference type="Pfam" id="PF19290">
    <property type="entry name" value="PmbA_TldD_2nd"/>
    <property type="match status" value="1"/>
</dbReference>
<dbReference type="GO" id="GO:0006508">
    <property type="term" value="P:proteolysis"/>
    <property type="evidence" value="ECO:0007669"/>
    <property type="project" value="InterPro"/>
</dbReference>
<protein>
    <submittedName>
        <fullName evidence="6">TldE protein, part of TldE/TldD proteolytic complex</fullName>
    </submittedName>
</protein>
<feature type="region of interest" description="Disordered" evidence="2">
    <location>
        <begin position="327"/>
        <end position="348"/>
    </location>
</feature>
<accession>A0A6J4HYT0</accession>
<evidence type="ECO:0000313" key="6">
    <source>
        <dbReference type="EMBL" id="CAA9236745.1"/>
    </source>
</evidence>
<gene>
    <name evidence="6" type="ORF">AVDCRST_MAG10-1577</name>
</gene>
<evidence type="ECO:0000256" key="1">
    <source>
        <dbReference type="ARBA" id="ARBA00005836"/>
    </source>
</evidence>
<dbReference type="InterPro" id="IPR047657">
    <property type="entry name" value="PmbA"/>
</dbReference>
<dbReference type="InterPro" id="IPR045569">
    <property type="entry name" value="Metalloprtase-TldD/E_C"/>
</dbReference>
<dbReference type="GO" id="GO:0005829">
    <property type="term" value="C:cytosol"/>
    <property type="evidence" value="ECO:0007669"/>
    <property type="project" value="TreeGrafter"/>
</dbReference>
<name>A0A6J4HYT0_9ACTN</name>
<dbReference type="SUPFAM" id="SSF111283">
    <property type="entry name" value="Putative modulator of DNA gyrase, PmbA/TldD"/>
    <property type="match status" value="1"/>
</dbReference>
<dbReference type="InterPro" id="IPR045570">
    <property type="entry name" value="Metalloprtase-TldD/E_cen_dom"/>
</dbReference>
<feature type="domain" description="Metalloprotease TldD/E central" evidence="5">
    <location>
        <begin position="114"/>
        <end position="218"/>
    </location>
</feature>
<evidence type="ECO:0000259" key="5">
    <source>
        <dbReference type="Pfam" id="PF19290"/>
    </source>
</evidence>